<evidence type="ECO:0000256" key="6">
    <source>
        <dbReference type="ARBA" id="ARBA00022729"/>
    </source>
</evidence>
<dbReference type="GO" id="GO:0009279">
    <property type="term" value="C:cell outer membrane"/>
    <property type="evidence" value="ECO:0007669"/>
    <property type="project" value="UniProtKB-SubCell"/>
</dbReference>
<evidence type="ECO:0000313" key="16">
    <source>
        <dbReference type="EMBL" id="SOD67151.1"/>
    </source>
</evidence>
<accession>A0A286E8D5</accession>
<keyword evidence="6 13" id="KW-0732">Signal</keyword>
<dbReference type="OrthoDB" id="9764669at2"/>
<evidence type="ECO:0000256" key="9">
    <source>
        <dbReference type="ARBA" id="ARBA00023170"/>
    </source>
</evidence>
<proteinExistence type="inferred from homology"/>
<keyword evidence="4 11" id="KW-1134">Transmembrane beta strand</keyword>
<comment type="subcellular location">
    <subcellularLocation>
        <location evidence="1 11">Cell outer membrane</location>
        <topology evidence="1 11">Multi-pass membrane protein</topology>
    </subcellularLocation>
</comment>
<evidence type="ECO:0000313" key="17">
    <source>
        <dbReference type="Proteomes" id="UP000219669"/>
    </source>
</evidence>
<dbReference type="EMBL" id="OCNF01000005">
    <property type="protein sequence ID" value="SOD67151.1"/>
    <property type="molecule type" value="Genomic_DNA"/>
</dbReference>
<evidence type="ECO:0000256" key="11">
    <source>
        <dbReference type="PROSITE-ProRule" id="PRU01360"/>
    </source>
</evidence>
<evidence type="ECO:0000256" key="2">
    <source>
        <dbReference type="ARBA" id="ARBA00009810"/>
    </source>
</evidence>
<organism evidence="16 17">
    <name type="scientific">Alysiella filiformis DSM 16848</name>
    <dbReference type="NCBI Taxonomy" id="1120981"/>
    <lineage>
        <taxon>Bacteria</taxon>
        <taxon>Pseudomonadati</taxon>
        <taxon>Pseudomonadota</taxon>
        <taxon>Betaproteobacteria</taxon>
        <taxon>Neisseriales</taxon>
        <taxon>Neisseriaceae</taxon>
        <taxon>Alysiella</taxon>
    </lineage>
</organism>
<dbReference type="PROSITE" id="PS52016">
    <property type="entry name" value="TONB_DEPENDENT_REC_3"/>
    <property type="match status" value="1"/>
</dbReference>
<dbReference type="Pfam" id="PF00593">
    <property type="entry name" value="TonB_dep_Rec_b-barrel"/>
    <property type="match status" value="1"/>
</dbReference>
<dbReference type="SUPFAM" id="SSF56935">
    <property type="entry name" value="Porins"/>
    <property type="match status" value="1"/>
</dbReference>
<evidence type="ECO:0000256" key="8">
    <source>
        <dbReference type="ARBA" id="ARBA00023136"/>
    </source>
</evidence>
<dbReference type="PANTHER" id="PTHR30069">
    <property type="entry name" value="TONB-DEPENDENT OUTER MEMBRANE RECEPTOR"/>
    <property type="match status" value="1"/>
</dbReference>
<dbReference type="InterPro" id="IPR036942">
    <property type="entry name" value="Beta-barrel_TonB_sf"/>
</dbReference>
<name>A0A286E8D5_9NEIS</name>
<evidence type="ECO:0000256" key="4">
    <source>
        <dbReference type="ARBA" id="ARBA00022452"/>
    </source>
</evidence>
<dbReference type="NCBIfam" id="TIGR01786">
    <property type="entry name" value="TonB-hemlactrns"/>
    <property type="match status" value="1"/>
</dbReference>
<feature type="chain" id="PRO_5012063693" evidence="13">
    <location>
        <begin position="23"/>
        <end position="819"/>
    </location>
</feature>
<evidence type="ECO:0000256" key="13">
    <source>
        <dbReference type="SAM" id="SignalP"/>
    </source>
</evidence>
<keyword evidence="7 12" id="KW-0798">TonB box</keyword>
<sequence>MKTPFKLGAISLLVLHAFPVYADDSPPNNNQELETVKVRGKRTPARLGENKTKREKLDQNLVQDIRDMVRYDPSVSVVEGGRGASNGFAIRGVDKDRVAINIDGLAQAESRSSEAFQELFGGYGNFNANRNANELENIAEVAVKKGADSIGSGSGALGGAVEFKTKSPTDVVSEDQPFAASAKTGYTSKNRETMTSMDVAGRIKNLDARLVYTHRHGHETKNHPVSQDTHNVIAQGEQIGDRKRGESVYNLGAYGKLRSSPDPQHYRSKSTLFKLGYHLNENNYLLGTFDEYRQDRTTHELSNLWGSRSYSGTEPSNEQRRRQDVTYTKRRGIAYENRAETGLWDKLNVGYDKQNIQMSTMTWDIPVNIAQTGVNSEVLYMFRRITQDTAQWYAKADKDLNFNKIQWNMSYGIGGSKATNQNDNFSVSVKAFAPTMLTSNRGDSEFLIEAQSKKHHAFINNVFRVGDFRIGVGGRYDWIKMSTLPNDKFIKAMTQKGLNDATAKFKSGNTALSLDWQFAPNWAVQSKVSTAFRAPTTDEMWLAFPHPEFNLKANPALKAEQARNFELGWAGGGKWGNVQVSGFQTRYKDFIDLAYLGNETLEYFDGKTGTFQPEVSGQKAPTYQNVNQDKATIKGVELNGRLNLGHFGLPQGTFGTLTASYQKGNMTKGNGEKAAMNALQPFGAVLGLGYEHPEQKWGLTTNISYTKAKKPSDTIHSNEDVRNPWPYARHGKNYTLVDVLGHYNVGKHLTVRAGVFNVLNKRHFTWDSLRSIREFGTVNRVDNCNNSNGAPQHATCAHNGIQRFTAPARHFALSLQAKF</sequence>
<dbReference type="InterPro" id="IPR012910">
    <property type="entry name" value="Plug_dom"/>
</dbReference>
<keyword evidence="3 11" id="KW-0813">Transport</keyword>
<dbReference type="Proteomes" id="UP000219669">
    <property type="component" value="Unassembled WGS sequence"/>
</dbReference>
<keyword evidence="17" id="KW-1185">Reference proteome</keyword>
<evidence type="ECO:0000256" key="1">
    <source>
        <dbReference type="ARBA" id="ARBA00004571"/>
    </source>
</evidence>
<keyword evidence="8 11" id="KW-0472">Membrane</keyword>
<dbReference type="CDD" id="cd01347">
    <property type="entry name" value="ligand_gated_channel"/>
    <property type="match status" value="1"/>
</dbReference>
<evidence type="ECO:0000256" key="5">
    <source>
        <dbReference type="ARBA" id="ARBA00022692"/>
    </source>
</evidence>
<dbReference type="Pfam" id="PF07715">
    <property type="entry name" value="Plug"/>
    <property type="match status" value="1"/>
</dbReference>
<dbReference type="InterPro" id="IPR039426">
    <property type="entry name" value="TonB-dep_rcpt-like"/>
</dbReference>
<evidence type="ECO:0000256" key="7">
    <source>
        <dbReference type="ARBA" id="ARBA00023077"/>
    </source>
</evidence>
<gene>
    <name evidence="16" type="ORF">SAMN02746062_00818</name>
</gene>
<dbReference type="GO" id="GO:0015344">
    <property type="term" value="F:siderophore uptake transmembrane transporter activity"/>
    <property type="evidence" value="ECO:0007669"/>
    <property type="project" value="TreeGrafter"/>
</dbReference>
<keyword evidence="10 11" id="KW-0998">Cell outer membrane</keyword>
<dbReference type="Gene3D" id="2.170.130.10">
    <property type="entry name" value="TonB-dependent receptor, plug domain"/>
    <property type="match status" value="1"/>
</dbReference>
<protein>
    <submittedName>
        <fullName evidence="16">Hemoglobin/transferrin/lactoferrin receptor protein</fullName>
    </submittedName>
</protein>
<keyword evidence="9 16" id="KW-0675">Receptor</keyword>
<evidence type="ECO:0000259" key="14">
    <source>
        <dbReference type="Pfam" id="PF00593"/>
    </source>
</evidence>
<feature type="domain" description="TonB-dependent receptor-like beta-barrel" evidence="14">
    <location>
        <begin position="282"/>
        <end position="758"/>
    </location>
</feature>
<keyword evidence="5 11" id="KW-0812">Transmembrane</keyword>
<dbReference type="AlphaFoldDB" id="A0A286E8D5"/>
<feature type="domain" description="TonB-dependent receptor plug" evidence="15">
    <location>
        <begin position="53"/>
        <end position="160"/>
    </location>
</feature>
<feature type="signal peptide" evidence="13">
    <location>
        <begin position="1"/>
        <end position="22"/>
    </location>
</feature>
<evidence type="ECO:0000256" key="10">
    <source>
        <dbReference type="ARBA" id="ARBA00023237"/>
    </source>
</evidence>
<dbReference type="PANTHER" id="PTHR30069:SF29">
    <property type="entry name" value="HEMOGLOBIN AND HEMOGLOBIN-HAPTOGLOBIN-BINDING PROTEIN 1-RELATED"/>
    <property type="match status" value="1"/>
</dbReference>
<evidence type="ECO:0000259" key="15">
    <source>
        <dbReference type="Pfam" id="PF07715"/>
    </source>
</evidence>
<dbReference type="InterPro" id="IPR000531">
    <property type="entry name" value="Beta-barrel_TonB"/>
</dbReference>
<dbReference type="InterPro" id="IPR037066">
    <property type="entry name" value="Plug_dom_sf"/>
</dbReference>
<evidence type="ECO:0000256" key="3">
    <source>
        <dbReference type="ARBA" id="ARBA00022448"/>
    </source>
</evidence>
<reference evidence="16 17" key="1">
    <citation type="submission" date="2017-09" db="EMBL/GenBank/DDBJ databases">
        <authorList>
            <person name="Ehlers B."/>
            <person name="Leendertz F.H."/>
        </authorList>
    </citation>
    <scope>NUCLEOTIDE SEQUENCE [LARGE SCALE GENOMIC DNA]</scope>
    <source>
        <strain evidence="16 17">DSM 16848</strain>
    </source>
</reference>
<evidence type="ECO:0000256" key="12">
    <source>
        <dbReference type="RuleBase" id="RU003357"/>
    </source>
</evidence>
<dbReference type="Gene3D" id="2.40.170.20">
    <property type="entry name" value="TonB-dependent receptor, beta-barrel domain"/>
    <property type="match status" value="1"/>
</dbReference>
<comment type="similarity">
    <text evidence="2 11 12">Belongs to the TonB-dependent receptor family.</text>
</comment>
<dbReference type="GO" id="GO:0044718">
    <property type="term" value="P:siderophore transmembrane transport"/>
    <property type="evidence" value="ECO:0007669"/>
    <property type="project" value="TreeGrafter"/>
</dbReference>
<dbReference type="InterPro" id="IPR010949">
    <property type="entry name" value="TonB_Hb/transfer/lactofer_rcpt"/>
</dbReference>
<dbReference type="RefSeq" id="WP_097113892.1">
    <property type="nucleotide sequence ID" value="NZ_CP083931.1"/>
</dbReference>